<dbReference type="Proteomes" id="UP000251431">
    <property type="component" value="Unassembled WGS sequence"/>
</dbReference>
<evidence type="ECO:0000313" key="3">
    <source>
        <dbReference type="Proteomes" id="UP000251431"/>
    </source>
</evidence>
<evidence type="ECO:0000313" key="2">
    <source>
        <dbReference type="EMBL" id="SPU00171.1"/>
    </source>
</evidence>
<dbReference type="GO" id="GO:0004519">
    <property type="term" value="F:endonuclease activity"/>
    <property type="evidence" value="ECO:0007669"/>
    <property type="project" value="UniProtKB-KW"/>
</dbReference>
<accession>A0A2X0ZCI7</accession>
<keyword evidence="2" id="KW-0378">Hydrolase</keyword>
<name>A0A2X0ZCI7_9BACI</name>
<gene>
    <name evidence="2" type="ORF">NCTC7582_03053</name>
</gene>
<dbReference type="AlphaFoldDB" id="A0A2X0ZCI7"/>
<feature type="region of interest" description="Disordered" evidence="1">
    <location>
        <begin position="38"/>
        <end position="60"/>
    </location>
</feature>
<evidence type="ECO:0000256" key="1">
    <source>
        <dbReference type="SAM" id="MobiDB-lite"/>
    </source>
</evidence>
<reference evidence="2 3" key="1">
    <citation type="submission" date="2018-06" db="EMBL/GenBank/DDBJ databases">
        <authorList>
            <consortium name="Pathogen Informatics"/>
            <person name="Doyle S."/>
        </authorList>
    </citation>
    <scope>NUCLEOTIDE SEQUENCE [LARGE SCALE GENOMIC DNA]</scope>
    <source>
        <strain evidence="2 3">NCTC7582</strain>
    </source>
</reference>
<keyword evidence="2" id="KW-0255">Endonuclease</keyword>
<organism evidence="2 3">
    <name type="scientific">Lysinibacillus capsici</name>
    <dbReference type="NCBI Taxonomy" id="2115968"/>
    <lineage>
        <taxon>Bacteria</taxon>
        <taxon>Bacillati</taxon>
        <taxon>Bacillota</taxon>
        <taxon>Bacilli</taxon>
        <taxon>Bacillales</taxon>
        <taxon>Bacillaceae</taxon>
        <taxon>Lysinibacillus</taxon>
    </lineage>
</organism>
<proteinExistence type="predicted"/>
<dbReference type="RefSeq" id="WP_112117637.1">
    <property type="nucleotide sequence ID" value="NZ_UAQE01000001.1"/>
</dbReference>
<protein>
    <submittedName>
        <fullName evidence="2">Putative homing endonuclease</fullName>
    </submittedName>
</protein>
<dbReference type="EMBL" id="UAQE01000001">
    <property type="protein sequence ID" value="SPU00171.1"/>
    <property type="molecule type" value="Genomic_DNA"/>
</dbReference>
<keyword evidence="2" id="KW-0540">Nuclease</keyword>
<sequence>MRKFPSLFIVTLFIFPIGGASFIEDPILQPSIPPNLGASAEESYSTPTAEKSDDSLLTTSSTFPTGQGSMSFNFKAPSNGTDTIQIYVKNNSSQSIRFILTAPNGTVWIDGEIIKSGQSFTSTYELDASQAGQWFMKFDNNDGSSITVDINTSYEI</sequence>